<evidence type="ECO:0000256" key="4">
    <source>
        <dbReference type="ARBA" id="ARBA00016397"/>
    </source>
</evidence>
<evidence type="ECO:0000256" key="1">
    <source>
        <dbReference type="ARBA" id="ARBA00004123"/>
    </source>
</evidence>
<keyword evidence="8" id="KW-0175">Coiled coil</keyword>
<protein>
    <recommendedName>
        <fullName evidence="4">Centromere protein Q</fullName>
    </recommendedName>
</protein>
<dbReference type="Pfam" id="PF13094">
    <property type="entry name" value="CENP-Q"/>
    <property type="match status" value="1"/>
</dbReference>
<dbReference type="Ensembl" id="ENSACDT00005024124.1">
    <property type="protein sequence ID" value="ENSACDP00005020183.1"/>
    <property type="gene ID" value="ENSACDG00005014624.1"/>
</dbReference>
<dbReference type="PANTHER" id="PTHR31345:SF3">
    <property type="entry name" value="CENTROMERE PROTEIN Q"/>
    <property type="match status" value="1"/>
</dbReference>
<evidence type="ECO:0000256" key="5">
    <source>
        <dbReference type="ARBA" id="ARBA00022454"/>
    </source>
</evidence>
<evidence type="ECO:0000256" key="3">
    <source>
        <dbReference type="ARBA" id="ARBA00008191"/>
    </source>
</evidence>
<dbReference type="Proteomes" id="UP000694521">
    <property type="component" value="Unplaced"/>
</dbReference>
<evidence type="ECO:0000256" key="8">
    <source>
        <dbReference type="SAM" id="Coils"/>
    </source>
</evidence>
<organism evidence="9 10">
    <name type="scientific">Anser cygnoides</name>
    <name type="common">Swan goose</name>
    <dbReference type="NCBI Taxonomy" id="8845"/>
    <lineage>
        <taxon>Eukaryota</taxon>
        <taxon>Metazoa</taxon>
        <taxon>Chordata</taxon>
        <taxon>Craniata</taxon>
        <taxon>Vertebrata</taxon>
        <taxon>Euteleostomi</taxon>
        <taxon>Archelosauria</taxon>
        <taxon>Archosauria</taxon>
        <taxon>Dinosauria</taxon>
        <taxon>Saurischia</taxon>
        <taxon>Theropoda</taxon>
        <taxon>Coelurosauria</taxon>
        <taxon>Aves</taxon>
        <taxon>Neognathae</taxon>
        <taxon>Galloanserae</taxon>
        <taxon>Anseriformes</taxon>
        <taxon>Anatidae</taxon>
        <taxon>Anserinae</taxon>
        <taxon>Anser</taxon>
    </lineage>
</organism>
<reference evidence="9" key="1">
    <citation type="submission" date="2025-08" db="UniProtKB">
        <authorList>
            <consortium name="Ensembl"/>
        </authorList>
    </citation>
    <scope>IDENTIFICATION</scope>
</reference>
<keyword evidence="5" id="KW-0158">Chromosome</keyword>
<dbReference type="GO" id="GO:0000775">
    <property type="term" value="C:chromosome, centromeric region"/>
    <property type="evidence" value="ECO:0007669"/>
    <property type="project" value="UniProtKB-SubCell"/>
</dbReference>
<dbReference type="InterPro" id="IPR025212">
    <property type="entry name" value="CAD_CENP-Q"/>
</dbReference>
<evidence type="ECO:0000313" key="10">
    <source>
        <dbReference type="Proteomes" id="UP000694521"/>
    </source>
</evidence>
<reference evidence="9" key="2">
    <citation type="submission" date="2025-09" db="UniProtKB">
        <authorList>
            <consortium name="Ensembl"/>
        </authorList>
    </citation>
    <scope>IDENTIFICATION</scope>
</reference>
<dbReference type="AlphaFoldDB" id="A0A8B9EDY7"/>
<evidence type="ECO:0000256" key="2">
    <source>
        <dbReference type="ARBA" id="ARBA00004584"/>
    </source>
</evidence>
<name>A0A8B9EDY7_ANSCY</name>
<evidence type="ECO:0000313" key="9">
    <source>
        <dbReference type="Ensembl" id="ENSACDP00005020183.1"/>
    </source>
</evidence>
<dbReference type="PANTHER" id="PTHR31345">
    <property type="entry name" value="CENTROMERE PROTEIN Q"/>
    <property type="match status" value="1"/>
</dbReference>
<keyword evidence="6" id="KW-0539">Nucleus</keyword>
<keyword evidence="10" id="KW-1185">Reference proteome</keyword>
<sequence length="260" mass="29494">MSSIEVLSRAFYGRLMVVNKWLHSRECLKIATFVVNLSFQGVTQAVKRKNKEDEDYSPAGERGYSKKVKLISAKTESWQTLSESSRKFLETVMDSGILSILCQQSGGKGDVQKHLNLLKERMLGLFKTLKVPPGKLGDLKNVLSLQLTLIQLQEEITEAEQSAEHMEETIVRLQNKIQALKKQLEEDEKKARKVLEGGTGALHLPELPKRSLQAPTLQEEILKIKNQKGLLKDMNTIQQSADMKNMLTLIEKIYEKVDFL</sequence>
<evidence type="ECO:0000256" key="7">
    <source>
        <dbReference type="ARBA" id="ARBA00023328"/>
    </source>
</evidence>
<dbReference type="GO" id="GO:0005634">
    <property type="term" value="C:nucleus"/>
    <property type="evidence" value="ECO:0007669"/>
    <property type="project" value="UniProtKB-SubCell"/>
</dbReference>
<comment type="similarity">
    <text evidence="3">Belongs to the CENP-Q/OKP1 family.</text>
</comment>
<evidence type="ECO:0000256" key="6">
    <source>
        <dbReference type="ARBA" id="ARBA00023242"/>
    </source>
</evidence>
<comment type="subcellular location">
    <subcellularLocation>
        <location evidence="2">Chromosome</location>
        <location evidence="2">Centromere</location>
    </subcellularLocation>
    <subcellularLocation>
        <location evidence="1">Nucleus</location>
    </subcellularLocation>
</comment>
<proteinExistence type="inferred from homology"/>
<feature type="coiled-coil region" evidence="8">
    <location>
        <begin position="142"/>
        <end position="197"/>
    </location>
</feature>
<accession>A0A8B9EDY7</accession>
<keyword evidence="7" id="KW-0137">Centromere</keyword>